<dbReference type="OrthoDB" id="4349880at2"/>
<name>A0A5R9DYY6_9ACTN</name>
<dbReference type="SUPFAM" id="SSF48452">
    <property type="entry name" value="TPR-like"/>
    <property type="match status" value="1"/>
</dbReference>
<dbReference type="Gene3D" id="3.40.50.300">
    <property type="entry name" value="P-loop containing nucleotide triphosphate hydrolases"/>
    <property type="match status" value="1"/>
</dbReference>
<gene>
    <name evidence="2" type="ORF">FEF34_00605</name>
</gene>
<keyword evidence="3" id="KW-1185">Reference proteome</keyword>
<sequence length="1225" mass="132722">MTTGTHTEDPAGDALAGLFDPAVAAALRTAFGDRLRQPYMRWQRGGYSGAVLARVLYTRPDGGDDHLIVKVLPTAEEAGEPDRHNRARASAPDFADRHMVLQPFLPLDLPDGRRIMFQSVEEDLSNTHTLDKIRTADLPEACAALVRLLLVDWNGADCRQVLRRPAPTVAEYLRDELRDALSPGRTAYTWADSRHLLSPDEDCVEMPDEPEPRLLPNPVTALRPDSVLGSATVDCLIGHTHGDLHQGNVLVPLRGGLSRADGRPALRLVDLSHYASDAPLSRDVVALVLSLCGDHLPSVEHGTRRGEAAEDLLELVLDPWREEPSGLLPQSLDASVRAVHRACHDILPPSHRESWHRHYLLSVLAGALVHLSYVRHGEWGRWWFFRLAARAAHAALRALRPDVRLPADPRRPPLICRFVPGAAHRQEPAEATPRPIHWLSTTGYGLLTAPGGLVGRQRETDAVRAFVAGSGPDTPAALVVRAVGGMGKSALVWNFLQTGLTEVQRREHSAFDVGVWWSFSDLGGEAGALVRSLAALGGPSSDSRTDSELSRALSVVQSRRCLLVFDALERQLSVYQHGEGPSRPGASGGSAGAGEEDTESGSGTGEGGLGLGIVDERVVALIQGVLSGGESRLLVNTRLVPSLLEKSRQVAHLDLGPLDTAESSLLSRRFGVSDDPVLATEIERLTGGHPLLTQIVCRALGSRLVTPSELATAVAHSGIPEQVTDEVAVTSAAVLEMVVTALSERERRTARVAASAADAWTTAEVHAMLRRLGDAAESTDTTEHTLSRLVGLGLMGRVTDSDGTARWSMHPVVKVALAREGDTGAVALAVLAELRAKGADVTPPRVRGLGDLRGPLEFFHALCDRADADPALHDAYDEAGSYYLRTLHTPLTFAIREHQERMTLLNRLWPHGMRSDSPLRTPQIRAGVHNAAALTYQWLGHNTRAAELLREALRTPGRGADPTAWSNLASVLLYTDALEEAGEAAVTAVRHALANAADTSVPLTYLALVLAQSGRPVEEVVRLRDRLGSAYPTQEWLALRDGDLALWAGEPERALRLGERSLALASTRRSGYTAPLIEAGRLTGQCLVELGLLDDALPLLEQALGRTRQFVLVQEELPIRIALARAYAPRDAQRALRLLAEGFDHRAEGEYRWFTAEAHATRGDILRDLGRTETAERHRARALALASRPTGWEYAPLLRRLNPSSLTDGERPLPAQVSALLGERT</sequence>
<accession>A0A5R9DYY6</accession>
<evidence type="ECO:0000313" key="2">
    <source>
        <dbReference type="EMBL" id="TLQ41975.1"/>
    </source>
</evidence>
<reference evidence="2 3" key="1">
    <citation type="submission" date="2019-05" db="EMBL/GenBank/DDBJ databases">
        <title>Streptomyces marianii sp. nov., a novel marine actinomycete from southern coast of India.</title>
        <authorList>
            <person name="Iniyan A.M."/>
            <person name="Wink J."/>
            <person name="Ramprasad E."/>
            <person name="Ramana C.V."/>
            <person name="Bunk B."/>
            <person name="Sproer C."/>
            <person name="Joseph F.-J.R.S."/>
            <person name="Vincent S.G.P."/>
        </authorList>
    </citation>
    <scope>NUCLEOTIDE SEQUENCE [LARGE SCALE GENOMIC DNA]</scope>
    <source>
        <strain evidence="2 3">ICN19</strain>
    </source>
</reference>
<evidence type="ECO:0008006" key="4">
    <source>
        <dbReference type="Google" id="ProtNLM"/>
    </source>
</evidence>
<dbReference type="InterPro" id="IPR011990">
    <property type="entry name" value="TPR-like_helical_dom_sf"/>
</dbReference>
<dbReference type="Gene3D" id="1.25.40.10">
    <property type="entry name" value="Tetratricopeptide repeat domain"/>
    <property type="match status" value="2"/>
</dbReference>
<dbReference type="EMBL" id="VAWE01000001">
    <property type="protein sequence ID" value="TLQ41975.1"/>
    <property type="molecule type" value="Genomic_DNA"/>
</dbReference>
<feature type="region of interest" description="Disordered" evidence="1">
    <location>
        <begin position="576"/>
        <end position="607"/>
    </location>
</feature>
<protein>
    <recommendedName>
        <fullName evidence="4">Tetratricopeptide repeat protein</fullName>
    </recommendedName>
</protein>
<dbReference type="RefSeq" id="WP_138051387.1">
    <property type="nucleotide sequence ID" value="NZ_VAWE01000001.1"/>
</dbReference>
<evidence type="ECO:0000313" key="3">
    <source>
        <dbReference type="Proteomes" id="UP000305921"/>
    </source>
</evidence>
<organism evidence="2 3">
    <name type="scientific">Streptomyces marianii</name>
    <dbReference type="NCBI Taxonomy" id="1817406"/>
    <lineage>
        <taxon>Bacteria</taxon>
        <taxon>Bacillati</taxon>
        <taxon>Actinomycetota</taxon>
        <taxon>Actinomycetes</taxon>
        <taxon>Kitasatosporales</taxon>
        <taxon>Streptomycetaceae</taxon>
        <taxon>Streptomyces</taxon>
    </lineage>
</organism>
<dbReference type="Proteomes" id="UP000305921">
    <property type="component" value="Unassembled WGS sequence"/>
</dbReference>
<dbReference type="AlphaFoldDB" id="A0A5R9DYY6"/>
<proteinExistence type="predicted"/>
<dbReference type="InterPro" id="IPR027417">
    <property type="entry name" value="P-loop_NTPase"/>
</dbReference>
<evidence type="ECO:0000256" key="1">
    <source>
        <dbReference type="SAM" id="MobiDB-lite"/>
    </source>
</evidence>
<comment type="caution">
    <text evidence="2">The sequence shown here is derived from an EMBL/GenBank/DDBJ whole genome shotgun (WGS) entry which is preliminary data.</text>
</comment>
<dbReference type="SUPFAM" id="SSF52540">
    <property type="entry name" value="P-loop containing nucleoside triphosphate hydrolases"/>
    <property type="match status" value="1"/>
</dbReference>